<dbReference type="AlphaFoldDB" id="A0A0D8FR50"/>
<keyword evidence="3" id="KW-1185">Reference proteome</keyword>
<accession>A0A0D8FR50</accession>
<dbReference type="GO" id="GO:0004806">
    <property type="term" value="F:triacylglycerol lipase activity"/>
    <property type="evidence" value="ECO:0007669"/>
    <property type="project" value="TreeGrafter"/>
</dbReference>
<dbReference type="EC" id="3.1.1.95" evidence="2"/>
<dbReference type="OrthoDB" id="8957634at2"/>
<evidence type="ECO:0000313" key="3">
    <source>
        <dbReference type="Proteomes" id="UP000032336"/>
    </source>
</evidence>
<evidence type="ECO:0000259" key="1">
    <source>
        <dbReference type="Pfam" id="PF00561"/>
    </source>
</evidence>
<evidence type="ECO:0000313" key="2">
    <source>
        <dbReference type="EMBL" id="KJE75748.1"/>
    </source>
</evidence>
<organism evidence="2 3">
    <name type="scientific">Ferrimicrobium acidiphilum DSM 19497</name>
    <dbReference type="NCBI Taxonomy" id="1121877"/>
    <lineage>
        <taxon>Bacteria</taxon>
        <taxon>Bacillati</taxon>
        <taxon>Actinomycetota</taxon>
        <taxon>Acidimicrobiia</taxon>
        <taxon>Acidimicrobiales</taxon>
        <taxon>Acidimicrobiaceae</taxon>
        <taxon>Ferrimicrobium</taxon>
    </lineage>
</organism>
<dbReference type="Proteomes" id="UP000032336">
    <property type="component" value="Unassembled WGS sequence"/>
</dbReference>
<dbReference type="eggNOG" id="COG2021">
    <property type="taxonomic scope" value="Bacteria"/>
</dbReference>
<dbReference type="SUPFAM" id="SSF53474">
    <property type="entry name" value="alpha/beta-Hydrolases"/>
    <property type="match status" value="1"/>
</dbReference>
<feature type="domain" description="AB hydrolase-1" evidence="1">
    <location>
        <begin position="20"/>
        <end position="264"/>
    </location>
</feature>
<dbReference type="GO" id="GO:0046503">
    <property type="term" value="P:glycerolipid catabolic process"/>
    <property type="evidence" value="ECO:0007669"/>
    <property type="project" value="TreeGrafter"/>
</dbReference>
<dbReference type="STRING" id="1121877.FEAC_25250"/>
<dbReference type="InterPro" id="IPR050471">
    <property type="entry name" value="AB_hydrolase"/>
</dbReference>
<dbReference type="PANTHER" id="PTHR43433:SF5">
    <property type="entry name" value="AB HYDROLASE-1 DOMAIN-CONTAINING PROTEIN"/>
    <property type="match status" value="1"/>
</dbReference>
<sequence>MANPTRVRLEYELIGPPDRPVVVFVHGLGGQMTDWPTWAIELFLGAGYRVLTYDQRDSGLSTRMESDGVPDLLSIYLGRREFAPYTLADMADDLLELLDRLEIDRVHLVGVSMGAMVAQQFLIEEPERVLSIVSMLGSTGRAGVGQPSELALAALLNPDPEEPLEIVVAQPRSHLERQAIVDRIARSRARLRSAGVEDPFSSARQLAAILASPDRSVALSTLEGLPSLVVHGAIDPLVNVSGGVDTFRVLRSSRLLIFAGLGHDLPPWCWNRLAKEMLATVGEAGE</sequence>
<dbReference type="Pfam" id="PF00561">
    <property type="entry name" value="Abhydrolase_1"/>
    <property type="match status" value="1"/>
</dbReference>
<reference evidence="2 3" key="1">
    <citation type="submission" date="2015-01" db="EMBL/GenBank/DDBJ databases">
        <title>Draft genome of the acidophilic iron oxidizer Ferrimicrobium acidiphilum strain T23.</title>
        <authorList>
            <person name="Poehlein A."/>
            <person name="Eisen S."/>
            <person name="Schloemann M."/>
            <person name="Johnson B.D."/>
            <person name="Daniel R."/>
            <person name="Muehling M."/>
        </authorList>
    </citation>
    <scope>NUCLEOTIDE SEQUENCE [LARGE SCALE GENOMIC DNA]</scope>
    <source>
        <strain evidence="2 3">T23</strain>
    </source>
</reference>
<dbReference type="GO" id="GO:0102530">
    <property type="term" value="F:aclacinomycin T methylesterase activity"/>
    <property type="evidence" value="ECO:0007669"/>
    <property type="project" value="UniProtKB-EC"/>
</dbReference>
<dbReference type="EMBL" id="JXUW01000030">
    <property type="protein sequence ID" value="KJE75748.1"/>
    <property type="molecule type" value="Genomic_DNA"/>
</dbReference>
<dbReference type="Gene3D" id="3.40.50.1820">
    <property type="entry name" value="alpha/beta hydrolase"/>
    <property type="match status" value="1"/>
</dbReference>
<name>A0A0D8FR50_9ACTN</name>
<gene>
    <name evidence="2" type="primary">rdmC</name>
    <name evidence="2" type="ORF">FEAC_25250</name>
</gene>
<dbReference type="InterPro" id="IPR029058">
    <property type="entry name" value="AB_hydrolase_fold"/>
</dbReference>
<keyword evidence="2" id="KW-0378">Hydrolase</keyword>
<comment type="caution">
    <text evidence="2">The sequence shown here is derived from an EMBL/GenBank/DDBJ whole genome shotgun (WGS) entry which is preliminary data.</text>
</comment>
<proteinExistence type="predicted"/>
<protein>
    <submittedName>
        <fullName evidence="2">Aclacinomycin methylesterase RdmC</fullName>
        <ecNumber evidence="2">3.1.1.95</ecNumber>
    </submittedName>
</protein>
<dbReference type="InterPro" id="IPR000073">
    <property type="entry name" value="AB_hydrolase_1"/>
</dbReference>
<dbReference type="RefSeq" id="WP_035391096.1">
    <property type="nucleotide sequence ID" value="NZ_JQKF01000037.1"/>
</dbReference>
<dbReference type="PANTHER" id="PTHR43433">
    <property type="entry name" value="HYDROLASE, ALPHA/BETA FOLD FAMILY PROTEIN"/>
    <property type="match status" value="1"/>
</dbReference>
<dbReference type="GeneID" id="78373547"/>